<evidence type="ECO:0000313" key="9">
    <source>
        <dbReference type="Proteomes" id="UP000663829"/>
    </source>
</evidence>
<dbReference type="GO" id="GO:0050277">
    <property type="term" value="F:sedoheptulokinase activity"/>
    <property type="evidence" value="ECO:0007669"/>
    <property type="project" value="TreeGrafter"/>
</dbReference>
<comment type="similarity">
    <text evidence="1">Belongs to the FGGY kinase family.</text>
</comment>
<keyword evidence="2" id="KW-0808">Transferase</keyword>
<feature type="domain" description="Carbohydrate kinase FGGY N-terminal" evidence="4">
    <location>
        <begin position="3"/>
        <end position="230"/>
    </location>
</feature>
<dbReference type="EMBL" id="CAJNOQ010002866">
    <property type="protein sequence ID" value="CAF0982997.1"/>
    <property type="molecule type" value="Genomic_DNA"/>
</dbReference>
<sequence length="454" mass="51324">MSYLGIDIGTTSCKLCLINNVNNEKLAEKSLVHNAHVDQPSHPEYDEQSPLVIVESIKQLLDSVKGHPVQSIQLCGQMHGILFWHSNDSLKIVSNLITWQDQRCSKEFLDSLSSKTKMSAGYGLATYSWLKQNKSESIKKYDRCGTIMDYIAELSCYSQNTSFISTQNANSWGYYDIKTNTWEENGLFDYLPNIVQPGTIIGHTSSKSCFSSYLPENIPVFVSLGDLQCSVYSCLENDKNDCVCNISTSAQLCVTIERKHEMNKNFKEDQLLSSYIRVPYFDNNDLLVAASLNGGNVLTSFIQMIDMWLNELIPNSSSFLSIQELWSKIIQLGLKSSSCPLLDLSAALYGERHDPDMCAYIQNIRFNTNINNIGLVFRSICHWIIQNLYTMITKQILVETNTQRIICTGNALIKNQLLQNELKLIFSDMNVIFNHNSDAAYGAALFCLHHQSKK</sequence>
<evidence type="ECO:0000313" key="5">
    <source>
        <dbReference type="EMBL" id="CAF0982997.1"/>
    </source>
</evidence>
<dbReference type="AlphaFoldDB" id="A0A814FLN4"/>
<evidence type="ECO:0000259" key="4">
    <source>
        <dbReference type="Pfam" id="PF00370"/>
    </source>
</evidence>
<gene>
    <name evidence="5" type="ORF">GPM918_LOCUS12851</name>
    <name evidence="6" type="ORF">OVA965_LOCUS36003</name>
    <name evidence="7" type="ORF">SRO942_LOCUS12851</name>
    <name evidence="8" type="ORF">TMI583_LOCUS36994</name>
</gene>
<dbReference type="CDD" id="cd07777">
    <property type="entry name" value="ASKHA_NBD_FGGY_SHK"/>
    <property type="match status" value="1"/>
</dbReference>
<proteinExistence type="inferred from homology"/>
<name>A0A814FLN4_9BILA</name>
<dbReference type="Proteomes" id="UP000677228">
    <property type="component" value="Unassembled WGS sequence"/>
</dbReference>
<dbReference type="GO" id="GO:0006071">
    <property type="term" value="P:glycerol metabolic process"/>
    <property type="evidence" value="ECO:0007669"/>
    <property type="project" value="TreeGrafter"/>
</dbReference>
<accession>A0A814FLN4</accession>
<dbReference type="PANTHER" id="PTHR10196:SF67">
    <property type="entry name" value="SEDOHEPTULOKINASE"/>
    <property type="match status" value="1"/>
</dbReference>
<dbReference type="InterPro" id="IPR018484">
    <property type="entry name" value="FGGY_N"/>
</dbReference>
<keyword evidence="3" id="KW-0418">Kinase</keyword>
<dbReference type="Pfam" id="PF00370">
    <property type="entry name" value="FGGY_N"/>
    <property type="match status" value="1"/>
</dbReference>
<evidence type="ECO:0000313" key="7">
    <source>
        <dbReference type="EMBL" id="CAF3755433.1"/>
    </source>
</evidence>
<dbReference type="EMBL" id="CAJOBC010002866">
    <property type="protein sequence ID" value="CAF3755433.1"/>
    <property type="molecule type" value="Genomic_DNA"/>
</dbReference>
<organism evidence="5 9">
    <name type="scientific">Didymodactylos carnosus</name>
    <dbReference type="NCBI Taxonomy" id="1234261"/>
    <lineage>
        <taxon>Eukaryota</taxon>
        <taxon>Metazoa</taxon>
        <taxon>Spiralia</taxon>
        <taxon>Gnathifera</taxon>
        <taxon>Rotifera</taxon>
        <taxon>Eurotatoria</taxon>
        <taxon>Bdelloidea</taxon>
        <taxon>Philodinida</taxon>
        <taxon>Philodinidae</taxon>
        <taxon>Didymodactylos</taxon>
    </lineage>
</organism>
<evidence type="ECO:0000313" key="6">
    <source>
        <dbReference type="EMBL" id="CAF1479562.1"/>
    </source>
</evidence>
<dbReference type="Proteomes" id="UP000663829">
    <property type="component" value="Unassembled WGS sequence"/>
</dbReference>
<dbReference type="Proteomes" id="UP000681722">
    <property type="component" value="Unassembled WGS sequence"/>
</dbReference>
<evidence type="ECO:0000256" key="3">
    <source>
        <dbReference type="ARBA" id="ARBA00022777"/>
    </source>
</evidence>
<evidence type="ECO:0000256" key="2">
    <source>
        <dbReference type="ARBA" id="ARBA00022679"/>
    </source>
</evidence>
<dbReference type="PANTHER" id="PTHR10196">
    <property type="entry name" value="SUGAR KINASE"/>
    <property type="match status" value="1"/>
</dbReference>
<dbReference type="OrthoDB" id="10264182at2759"/>
<dbReference type="Gene3D" id="3.30.420.40">
    <property type="match status" value="2"/>
</dbReference>
<protein>
    <recommendedName>
        <fullName evidence="4">Carbohydrate kinase FGGY N-terminal domain-containing protein</fullName>
    </recommendedName>
</protein>
<dbReference type="InterPro" id="IPR043129">
    <property type="entry name" value="ATPase_NBD"/>
</dbReference>
<comment type="caution">
    <text evidence="5">The sequence shown here is derived from an EMBL/GenBank/DDBJ whole genome shotgun (WGS) entry which is preliminary data.</text>
</comment>
<dbReference type="EMBL" id="CAJNOK010032050">
    <property type="protein sequence ID" value="CAF1479562.1"/>
    <property type="molecule type" value="Genomic_DNA"/>
</dbReference>
<dbReference type="Proteomes" id="UP000682733">
    <property type="component" value="Unassembled WGS sequence"/>
</dbReference>
<evidence type="ECO:0000313" key="8">
    <source>
        <dbReference type="EMBL" id="CAF4270242.1"/>
    </source>
</evidence>
<keyword evidence="9" id="KW-1185">Reference proteome</keyword>
<dbReference type="GO" id="GO:0005829">
    <property type="term" value="C:cytosol"/>
    <property type="evidence" value="ECO:0007669"/>
    <property type="project" value="TreeGrafter"/>
</dbReference>
<dbReference type="EMBL" id="CAJOBA010053968">
    <property type="protein sequence ID" value="CAF4270242.1"/>
    <property type="molecule type" value="Genomic_DNA"/>
</dbReference>
<reference evidence="5" key="1">
    <citation type="submission" date="2021-02" db="EMBL/GenBank/DDBJ databases">
        <authorList>
            <person name="Nowell W R."/>
        </authorList>
    </citation>
    <scope>NUCLEOTIDE SEQUENCE</scope>
</reference>
<evidence type="ECO:0000256" key="1">
    <source>
        <dbReference type="ARBA" id="ARBA00009156"/>
    </source>
</evidence>
<dbReference type="SUPFAM" id="SSF53067">
    <property type="entry name" value="Actin-like ATPase domain"/>
    <property type="match status" value="1"/>
</dbReference>